<dbReference type="GO" id="GO:0005739">
    <property type="term" value="C:mitochondrion"/>
    <property type="evidence" value="ECO:0007669"/>
    <property type="project" value="TreeGrafter"/>
</dbReference>
<dbReference type="NCBIfam" id="NF009373">
    <property type="entry name" value="PRK12736.1"/>
    <property type="match status" value="1"/>
</dbReference>
<dbReference type="CDD" id="cd03706">
    <property type="entry name" value="mtEFTU_III"/>
    <property type="match status" value="1"/>
</dbReference>
<dbReference type="InterPro" id="IPR041709">
    <property type="entry name" value="EF-Tu_GTP-bd"/>
</dbReference>
<dbReference type="InterPro" id="IPR000795">
    <property type="entry name" value="T_Tr_GTP-bd_dom"/>
</dbReference>
<dbReference type="InterPro" id="IPR031157">
    <property type="entry name" value="G_TR_CS"/>
</dbReference>
<name>A0A226F098_FOLCA</name>
<dbReference type="EMBL" id="LNIX01000001">
    <property type="protein sequence ID" value="OXA63235.1"/>
    <property type="molecule type" value="Genomic_DNA"/>
</dbReference>
<evidence type="ECO:0000256" key="6">
    <source>
        <dbReference type="ARBA" id="ARBA00022741"/>
    </source>
</evidence>
<evidence type="ECO:0000313" key="14">
    <source>
        <dbReference type="Proteomes" id="UP000198287"/>
    </source>
</evidence>
<keyword evidence="5" id="KW-0479">Metal-binding</keyword>
<keyword evidence="10" id="KW-0648">Protein biosynthesis</keyword>
<sequence length="478" mass="52396">MSRVCRTSPRLVVKFWHSFSNPPIFAKKCCAFTSHISPPSVQHSLKKSFSASCPKFSLKSNPPSPHTPGKREKPHCNVGTIGHVDHGKTTLTAAITKVMEKRKLSKYTSYEDIDKAPEEKLRGITINIAHVEYETDTRHYAHTDCPGHADYIKNMISGTSQMDGAILVVAATDGQMPQTIEHLLLAKQVGVESVVVFVNKADLVGKDVLELVELEMRDLLTDFGFDGDKSPIIIGSALQALQGDTSEIGEGSILRLLDALDAHISIPERDLKSPFLIPIDNSFTVPGRGTVAVGTIKRGIIKKNAEAELLGFDTKIKTTLGDIHVFKKSVPMAAAGDNVGVLLRGVKLEVVEKGMMLCEYGSEVACNRFQAKIYFLTKTEGGRSKPVTNKYQPQLFSRTWSIACRMDIIPPETMIMPGDHSTVELTLLKNMVMTIGQQFTIRENNSTVATGIIMKVLESVNVPKSLGKLKLENIIGQS</sequence>
<dbReference type="InterPro" id="IPR009000">
    <property type="entry name" value="Transl_B-barrel_sf"/>
</dbReference>
<dbReference type="PANTHER" id="PTHR43721">
    <property type="entry name" value="ELONGATION FACTOR TU-RELATED"/>
    <property type="match status" value="1"/>
</dbReference>
<dbReference type="GO" id="GO:0070125">
    <property type="term" value="P:mitochondrial translational elongation"/>
    <property type="evidence" value="ECO:0007669"/>
    <property type="project" value="TreeGrafter"/>
</dbReference>
<dbReference type="GO" id="GO:0003924">
    <property type="term" value="F:GTPase activity"/>
    <property type="evidence" value="ECO:0007669"/>
    <property type="project" value="InterPro"/>
</dbReference>
<dbReference type="Proteomes" id="UP000198287">
    <property type="component" value="Unassembled WGS sequence"/>
</dbReference>
<dbReference type="OMA" id="PFDRIDR"/>
<protein>
    <recommendedName>
        <fullName evidence="3">protein-synthesizing GTPase</fullName>
        <ecNumber evidence="3">3.6.5.3</ecNumber>
    </recommendedName>
</protein>
<dbReference type="SUPFAM" id="SSF52540">
    <property type="entry name" value="P-loop containing nucleoside triphosphate hydrolases"/>
    <property type="match status" value="1"/>
</dbReference>
<dbReference type="Pfam" id="PF00009">
    <property type="entry name" value="GTP_EFTU"/>
    <property type="match status" value="1"/>
</dbReference>
<evidence type="ECO:0000256" key="11">
    <source>
        <dbReference type="ARBA" id="ARBA00023134"/>
    </source>
</evidence>
<keyword evidence="6" id="KW-0547">Nucleotide-binding</keyword>
<evidence type="ECO:0000313" key="13">
    <source>
        <dbReference type="EMBL" id="OXA63235.1"/>
    </source>
</evidence>
<evidence type="ECO:0000256" key="3">
    <source>
        <dbReference type="ARBA" id="ARBA00011986"/>
    </source>
</evidence>
<dbReference type="FunFam" id="2.40.30.10:FF:000085">
    <property type="entry name" value="Elongation factor Tu"/>
    <property type="match status" value="1"/>
</dbReference>
<keyword evidence="14" id="KW-1185">Reference proteome</keyword>
<dbReference type="NCBIfam" id="NF000766">
    <property type="entry name" value="PRK00049.1"/>
    <property type="match status" value="1"/>
</dbReference>
<dbReference type="Pfam" id="PF03143">
    <property type="entry name" value="GTP_EFTU_D3"/>
    <property type="match status" value="1"/>
</dbReference>
<dbReference type="SUPFAM" id="SSF50447">
    <property type="entry name" value="Translation proteins"/>
    <property type="match status" value="1"/>
</dbReference>
<dbReference type="InterPro" id="IPR027417">
    <property type="entry name" value="P-loop_NTPase"/>
</dbReference>
<evidence type="ECO:0000256" key="4">
    <source>
        <dbReference type="ARBA" id="ARBA00022490"/>
    </source>
</evidence>
<keyword evidence="8" id="KW-0378">Hydrolase</keyword>
<gene>
    <name evidence="13" type="ORF">Fcan01_02571</name>
</gene>
<comment type="subunit">
    <text evidence="2">Monomer.</text>
</comment>
<evidence type="ECO:0000256" key="7">
    <source>
        <dbReference type="ARBA" id="ARBA00022768"/>
    </source>
</evidence>
<dbReference type="InterPro" id="IPR004161">
    <property type="entry name" value="EFTu-like_2"/>
</dbReference>
<feature type="domain" description="Tr-type G" evidence="12">
    <location>
        <begin position="73"/>
        <end position="268"/>
    </location>
</feature>
<dbReference type="Gene3D" id="3.40.50.300">
    <property type="entry name" value="P-loop containing nucleotide triphosphate hydrolases"/>
    <property type="match status" value="1"/>
</dbReference>
<dbReference type="SUPFAM" id="SSF50465">
    <property type="entry name" value="EF-Tu/eEF-1alpha/eIF2-gamma C-terminal domain"/>
    <property type="match status" value="1"/>
</dbReference>
<dbReference type="OrthoDB" id="2067at2759"/>
<dbReference type="InterPro" id="IPR033720">
    <property type="entry name" value="EFTU_2"/>
</dbReference>
<keyword evidence="9" id="KW-0460">Magnesium</keyword>
<dbReference type="NCBIfam" id="NF009372">
    <property type="entry name" value="PRK12735.1"/>
    <property type="match status" value="1"/>
</dbReference>
<dbReference type="InterPro" id="IPR005225">
    <property type="entry name" value="Small_GTP-bd"/>
</dbReference>
<comment type="caution">
    <text evidence="13">The sequence shown here is derived from an EMBL/GenBank/DDBJ whole genome shotgun (WGS) entry which is preliminary data.</text>
</comment>
<dbReference type="PROSITE" id="PS51722">
    <property type="entry name" value="G_TR_2"/>
    <property type="match status" value="1"/>
</dbReference>
<accession>A0A226F098</accession>
<dbReference type="InterPro" id="IPR009001">
    <property type="entry name" value="Transl_elong_EF1A/Init_IF2_C"/>
</dbReference>
<keyword evidence="7 13" id="KW-0251">Elongation factor</keyword>
<organism evidence="13 14">
    <name type="scientific">Folsomia candida</name>
    <name type="common">Springtail</name>
    <dbReference type="NCBI Taxonomy" id="158441"/>
    <lineage>
        <taxon>Eukaryota</taxon>
        <taxon>Metazoa</taxon>
        <taxon>Ecdysozoa</taxon>
        <taxon>Arthropoda</taxon>
        <taxon>Hexapoda</taxon>
        <taxon>Collembola</taxon>
        <taxon>Entomobryomorpha</taxon>
        <taxon>Isotomoidea</taxon>
        <taxon>Isotomidae</taxon>
        <taxon>Proisotominae</taxon>
        <taxon>Folsomia</taxon>
    </lineage>
</organism>
<evidence type="ECO:0000256" key="2">
    <source>
        <dbReference type="ARBA" id="ARBA00011245"/>
    </source>
</evidence>
<evidence type="ECO:0000256" key="5">
    <source>
        <dbReference type="ARBA" id="ARBA00022723"/>
    </source>
</evidence>
<dbReference type="GO" id="GO:0005525">
    <property type="term" value="F:GTP binding"/>
    <property type="evidence" value="ECO:0007669"/>
    <property type="project" value="UniProtKB-KW"/>
</dbReference>
<dbReference type="NCBIfam" id="TIGR00231">
    <property type="entry name" value="small_GTP"/>
    <property type="match status" value="1"/>
</dbReference>
<keyword evidence="4" id="KW-0963">Cytoplasm</keyword>
<dbReference type="Pfam" id="PF03144">
    <property type="entry name" value="GTP_EFTU_D2"/>
    <property type="match status" value="1"/>
</dbReference>
<dbReference type="STRING" id="158441.A0A226F098"/>
<dbReference type="FunFam" id="3.40.50.300:FF:000576">
    <property type="entry name" value="Elongation factor Tu"/>
    <property type="match status" value="1"/>
</dbReference>
<keyword evidence="11" id="KW-0342">GTP-binding</keyword>
<dbReference type="PROSITE" id="PS00301">
    <property type="entry name" value="G_TR_1"/>
    <property type="match status" value="1"/>
</dbReference>
<dbReference type="GO" id="GO:0003746">
    <property type="term" value="F:translation elongation factor activity"/>
    <property type="evidence" value="ECO:0007669"/>
    <property type="project" value="UniProtKB-KW"/>
</dbReference>
<proteinExistence type="inferred from homology"/>
<dbReference type="PRINTS" id="PR00315">
    <property type="entry name" value="ELONGATNFCT"/>
</dbReference>
<evidence type="ECO:0000259" key="12">
    <source>
        <dbReference type="PROSITE" id="PS51722"/>
    </source>
</evidence>
<evidence type="ECO:0000256" key="8">
    <source>
        <dbReference type="ARBA" id="ARBA00022801"/>
    </source>
</evidence>
<reference evidence="13 14" key="1">
    <citation type="submission" date="2015-12" db="EMBL/GenBank/DDBJ databases">
        <title>The genome of Folsomia candida.</title>
        <authorList>
            <person name="Faddeeva A."/>
            <person name="Derks M.F."/>
            <person name="Anvar Y."/>
            <person name="Smit S."/>
            <person name="Van Straalen N."/>
            <person name="Roelofs D."/>
        </authorList>
    </citation>
    <scope>NUCLEOTIDE SEQUENCE [LARGE SCALE GENOMIC DNA]</scope>
    <source>
        <strain evidence="13 14">VU population</strain>
        <tissue evidence="13">Whole body</tissue>
    </source>
</reference>
<dbReference type="GO" id="GO:0046872">
    <property type="term" value="F:metal ion binding"/>
    <property type="evidence" value="ECO:0007669"/>
    <property type="project" value="UniProtKB-KW"/>
</dbReference>
<dbReference type="InterPro" id="IPR004160">
    <property type="entry name" value="Transl_elong_EFTu/EF1A_C"/>
</dbReference>
<dbReference type="PANTHER" id="PTHR43721:SF2">
    <property type="entry name" value="ELONGATION FACTOR TU, MITOCHONDRIAL"/>
    <property type="match status" value="1"/>
</dbReference>
<dbReference type="Gene3D" id="2.40.30.10">
    <property type="entry name" value="Translation factors"/>
    <property type="match status" value="2"/>
</dbReference>
<dbReference type="CDD" id="cd03697">
    <property type="entry name" value="EFTU_II"/>
    <property type="match status" value="1"/>
</dbReference>
<dbReference type="EC" id="3.6.5.3" evidence="3"/>
<comment type="similarity">
    <text evidence="1">Belongs to the TRAFAC class translation factor GTPase superfamily. Classic translation factor GTPase family. EF-Tu/EF-1A subfamily.</text>
</comment>
<evidence type="ECO:0000256" key="1">
    <source>
        <dbReference type="ARBA" id="ARBA00007249"/>
    </source>
</evidence>
<evidence type="ECO:0000256" key="10">
    <source>
        <dbReference type="ARBA" id="ARBA00022917"/>
    </source>
</evidence>
<dbReference type="CDD" id="cd01884">
    <property type="entry name" value="EF_Tu"/>
    <property type="match status" value="1"/>
</dbReference>
<dbReference type="InterPro" id="IPR050055">
    <property type="entry name" value="EF-Tu_GTPase"/>
</dbReference>
<dbReference type="AlphaFoldDB" id="A0A226F098"/>
<evidence type="ECO:0000256" key="9">
    <source>
        <dbReference type="ARBA" id="ARBA00022842"/>
    </source>
</evidence>